<reference evidence="9" key="1">
    <citation type="journal article" date="2013" name="Nature">
        <title>Draft genome of the wheat A-genome progenitor Triticum urartu.</title>
        <authorList>
            <person name="Ling H.Q."/>
            <person name="Zhao S."/>
            <person name="Liu D."/>
            <person name="Wang J."/>
            <person name="Sun H."/>
            <person name="Zhang C."/>
            <person name="Fan H."/>
            <person name="Li D."/>
            <person name="Dong L."/>
            <person name="Tao Y."/>
            <person name="Gao C."/>
            <person name="Wu H."/>
            <person name="Li Y."/>
            <person name="Cui Y."/>
            <person name="Guo X."/>
            <person name="Zheng S."/>
            <person name="Wang B."/>
            <person name="Yu K."/>
            <person name="Liang Q."/>
            <person name="Yang W."/>
            <person name="Lou X."/>
            <person name="Chen J."/>
            <person name="Feng M."/>
            <person name="Jian J."/>
            <person name="Zhang X."/>
            <person name="Luo G."/>
            <person name="Jiang Y."/>
            <person name="Liu J."/>
            <person name="Wang Z."/>
            <person name="Sha Y."/>
            <person name="Zhang B."/>
            <person name="Wu H."/>
            <person name="Tang D."/>
            <person name="Shen Q."/>
            <person name="Xue P."/>
            <person name="Zou S."/>
            <person name="Wang X."/>
            <person name="Liu X."/>
            <person name="Wang F."/>
            <person name="Yang Y."/>
            <person name="An X."/>
            <person name="Dong Z."/>
            <person name="Zhang K."/>
            <person name="Zhang X."/>
            <person name="Luo M.C."/>
            <person name="Dvorak J."/>
            <person name="Tong Y."/>
            <person name="Wang J."/>
            <person name="Yang H."/>
            <person name="Li Z."/>
            <person name="Wang D."/>
            <person name="Zhang A."/>
            <person name="Wang J."/>
        </authorList>
    </citation>
    <scope>NUCLEOTIDE SEQUENCE</scope>
    <source>
        <strain evidence="9">cv. G1812</strain>
    </source>
</reference>
<dbReference type="Proteomes" id="UP000015106">
    <property type="component" value="Chromosome 1"/>
</dbReference>
<evidence type="ECO:0000256" key="4">
    <source>
        <dbReference type="ARBA" id="ARBA00022729"/>
    </source>
</evidence>
<keyword evidence="3" id="KW-0645">Protease</keyword>
<keyword evidence="6" id="KW-0325">Glycoprotein</keyword>
<keyword evidence="2" id="KW-0121">Carboxypeptidase</keyword>
<dbReference type="Pfam" id="PF00450">
    <property type="entry name" value="Peptidase_S10"/>
    <property type="match status" value="1"/>
</dbReference>
<evidence type="ECO:0000313" key="9">
    <source>
        <dbReference type="Proteomes" id="UP000015106"/>
    </source>
</evidence>
<feature type="signal peptide" evidence="7">
    <location>
        <begin position="1"/>
        <end position="23"/>
    </location>
</feature>
<dbReference type="GO" id="GO:0004185">
    <property type="term" value="F:serine-type carboxypeptidase activity"/>
    <property type="evidence" value="ECO:0007669"/>
    <property type="project" value="InterPro"/>
</dbReference>
<evidence type="ECO:0000313" key="8">
    <source>
        <dbReference type="EnsemblPlants" id="TuG1812G0100001807.01.T06"/>
    </source>
</evidence>
<dbReference type="EnsemblPlants" id="TuG1812G0100001807.01.T06">
    <property type="protein sequence ID" value="TuG1812G0100001807.01.T06"/>
    <property type="gene ID" value="TuG1812G0100001807.01"/>
</dbReference>
<comment type="similarity">
    <text evidence="1">Belongs to the peptidase S10 family.</text>
</comment>
<dbReference type="Gramene" id="TuG1812G0100001807.01.T06">
    <property type="protein sequence ID" value="TuG1812G0100001807.01.T06"/>
    <property type="gene ID" value="TuG1812G0100001807.01"/>
</dbReference>
<dbReference type="PANTHER" id="PTHR11802:SF3">
    <property type="entry name" value="RETINOID-INDUCIBLE SERINE CARBOXYPEPTIDASE"/>
    <property type="match status" value="1"/>
</dbReference>
<name>A0A8R7JYB4_TRIUA</name>
<dbReference type="AlphaFoldDB" id="A0A8R7JYB4"/>
<dbReference type="GO" id="GO:0006508">
    <property type="term" value="P:proteolysis"/>
    <property type="evidence" value="ECO:0007669"/>
    <property type="project" value="UniProtKB-KW"/>
</dbReference>
<dbReference type="InterPro" id="IPR029058">
    <property type="entry name" value="AB_hydrolase_fold"/>
</dbReference>
<feature type="chain" id="PRO_5035930377" evidence="7">
    <location>
        <begin position="24"/>
        <end position="159"/>
    </location>
</feature>
<evidence type="ECO:0000256" key="3">
    <source>
        <dbReference type="ARBA" id="ARBA00022670"/>
    </source>
</evidence>
<organism evidence="8 9">
    <name type="scientific">Triticum urartu</name>
    <name type="common">Red wild einkorn</name>
    <name type="synonym">Crithodium urartu</name>
    <dbReference type="NCBI Taxonomy" id="4572"/>
    <lineage>
        <taxon>Eukaryota</taxon>
        <taxon>Viridiplantae</taxon>
        <taxon>Streptophyta</taxon>
        <taxon>Embryophyta</taxon>
        <taxon>Tracheophyta</taxon>
        <taxon>Spermatophyta</taxon>
        <taxon>Magnoliopsida</taxon>
        <taxon>Liliopsida</taxon>
        <taxon>Poales</taxon>
        <taxon>Poaceae</taxon>
        <taxon>BOP clade</taxon>
        <taxon>Pooideae</taxon>
        <taxon>Triticodae</taxon>
        <taxon>Triticeae</taxon>
        <taxon>Triticinae</taxon>
        <taxon>Triticum</taxon>
    </lineage>
</organism>
<reference evidence="8" key="2">
    <citation type="submission" date="2018-03" db="EMBL/GenBank/DDBJ databases">
        <title>The Triticum urartu genome reveals the dynamic nature of wheat genome evolution.</title>
        <authorList>
            <person name="Ling H."/>
            <person name="Ma B."/>
            <person name="Shi X."/>
            <person name="Liu H."/>
            <person name="Dong L."/>
            <person name="Sun H."/>
            <person name="Cao Y."/>
            <person name="Gao Q."/>
            <person name="Zheng S."/>
            <person name="Li Y."/>
            <person name="Yu Y."/>
            <person name="Du H."/>
            <person name="Qi M."/>
            <person name="Li Y."/>
            <person name="Yu H."/>
            <person name="Cui Y."/>
            <person name="Wang N."/>
            <person name="Chen C."/>
            <person name="Wu H."/>
            <person name="Zhao Y."/>
            <person name="Zhang J."/>
            <person name="Li Y."/>
            <person name="Zhou W."/>
            <person name="Zhang B."/>
            <person name="Hu W."/>
            <person name="Eijk M."/>
            <person name="Tang J."/>
            <person name="Witsenboer H."/>
            <person name="Zhao S."/>
            <person name="Li Z."/>
            <person name="Zhang A."/>
            <person name="Wang D."/>
            <person name="Liang C."/>
        </authorList>
    </citation>
    <scope>NUCLEOTIDE SEQUENCE [LARGE SCALE GENOMIC DNA]</scope>
    <source>
        <strain evidence="8">cv. G1812</strain>
    </source>
</reference>
<dbReference type="SUPFAM" id="SSF53474">
    <property type="entry name" value="alpha/beta-Hydrolases"/>
    <property type="match status" value="1"/>
</dbReference>
<dbReference type="Gene3D" id="3.40.50.1820">
    <property type="entry name" value="alpha/beta hydrolase"/>
    <property type="match status" value="1"/>
</dbReference>
<evidence type="ECO:0000256" key="5">
    <source>
        <dbReference type="ARBA" id="ARBA00022801"/>
    </source>
</evidence>
<keyword evidence="5" id="KW-0378">Hydrolase</keyword>
<dbReference type="InterPro" id="IPR001563">
    <property type="entry name" value="Peptidase_S10"/>
</dbReference>
<sequence>MDKHGRPLLALLPLLLCLSLLRASPAASVTAGNPDGTELWGFVEVRPKAHLFWWYYKSPQRVSTPSRPWPTVLWLQGGPGASGVGIGNFMEVGPLDVNLKPRNSTWLQKADLIFVVSLPQTATPSLVFFLSPRCFLSATPTEYRASMAGQPCGCRVQLR</sequence>
<evidence type="ECO:0000256" key="7">
    <source>
        <dbReference type="SAM" id="SignalP"/>
    </source>
</evidence>
<keyword evidence="9" id="KW-1185">Reference proteome</keyword>
<dbReference type="PANTHER" id="PTHR11802">
    <property type="entry name" value="SERINE PROTEASE FAMILY S10 SERINE CARBOXYPEPTIDASE"/>
    <property type="match status" value="1"/>
</dbReference>
<evidence type="ECO:0000256" key="6">
    <source>
        <dbReference type="ARBA" id="ARBA00023180"/>
    </source>
</evidence>
<keyword evidence="4 7" id="KW-0732">Signal</keyword>
<evidence type="ECO:0000256" key="1">
    <source>
        <dbReference type="ARBA" id="ARBA00009431"/>
    </source>
</evidence>
<reference evidence="8" key="3">
    <citation type="submission" date="2022-06" db="UniProtKB">
        <authorList>
            <consortium name="EnsemblPlants"/>
        </authorList>
    </citation>
    <scope>IDENTIFICATION</scope>
</reference>
<evidence type="ECO:0000256" key="2">
    <source>
        <dbReference type="ARBA" id="ARBA00022645"/>
    </source>
</evidence>
<protein>
    <submittedName>
        <fullName evidence="8">Uncharacterized protein</fullName>
    </submittedName>
</protein>
<proteinExistence type="inferred from homology"/>
<accession>A0A8R7JYB4</accession>